<protein>
    <submittedName>
        <fullName evidence="4">Importin subunit alpha-5</fullName>
    </submittedName>
</protein>
<dbReference type="GO" id="GO:0015031">
    <property type="term" value="P:protein transport"/>
    <property type="evidence" value="ECO:0007669"/>
    <property type="project" value="UniProtKB-KW"/>
</dbReference>
<organism evidence="4 5">
    <name type="scientific">Thelohanellus kitauei</name>
    <name type="common">Myxosporean</name>
    <dbReference type="NCBI Taxonomy" id="669202"/>
    <lineage>
        <taxon>Eukaryota</taxon>
        <taxon>Metazoa</taxon>
        <taxon>Cnidaria</taxon>
        <taxon>Myxozoa</taxon>
        <taxon>Myxosporea</taxon>
        <taxon>Bivalvulida</taxon>
        <taxon>Platysporina</taxon>
        <taxon>Myxobolidae</taxon>
        <taxon>Thelohanellus</taxon>
    </lineage>
</organism>
<evidence type="ECO:0000256" key="1">
    <source>
        <dbReference type="ARBA" id="ARBA00010394"/>
    </source>
</evidence>
<name>A0A0C2JH06_THEKT</name>
<evidence type="ECO:0000313" key="5">
    <source>
        <dbReference type="Proteomes" id="UP000031668"/>
    </source>
</evidence>
<evidence type="ECO:0000256" key="2">
    <source>
        <dbReference type="ARBA" id="ARBA00022448"/>
    </source>
</evidence>
<comment type="caution">
    <text evidence="4">The sequence shown here is derived from an EMBL/GenBank/DDBJ whole genome shotgun (WGS) entry which is preliminary data.</text>
</comment>
<dbReference type="OrthoDB" id="29145at2759"/>
<dbReference type="Gene3D" id="1.25.10.10">
    <property type="entry name" value="Leucine-rich Repeat Variant"/>
    <property type="match status" value="1"/>
</dbReference>
<evidence type="ECO:0000313" key="4">
    <source>
        <dbReference type="EMBL" id="KII68558.1"/>
    </source>
</evidence>
<dbReference type="EMBL" id="JWZT01002790">
    <property type="protein sequence ID" value="KII68558.1"/>
    <property type="molecule type" value="Genomic_DNA"/>
</dbReference>
<keyword evidence="2" id="KW-0813">Transport</keyword>
<dbReference type="PANTHER" id="PTHR23316">
    <property type="entry name" value="IMPORTIN ALPHA"/>
    <property type="match status" value="1"/>
</dbReference>
<evidence type="ECO:0000256" key="3">
    <source>
        <dbReference type="ARBA" id="ARBA00022927"/>
    </source>
</evidence>
<proteinExistence type="inferred from homology"/>
<sequence length="133" mass="15511">MFINLCYNKDAEVPIEYVPQIISVLDVLLAQNDENILDAVLWCMTYLSDCSSNYVSLLLESGIVDKIYKFLYTSEKMIVYIFILKLNSLRVIGNIAGSIDEHIQYLLNNRIYVHLRQFLNTKNSYLKKVNFLM</sequence>
<reference evidence="4 5" key="1">
    <citation type="journal article" date="2014" name="Genome Biol. Evol.">
        <title>The genome of the myxosporean Thelohanellus kitauei shows adaptations to nutrient acquisition within its fish host.</title>
        <authorList>
            <person name="Yang Y."/>
            <person name="Xiong J."/>
            <person name="Zhou Z."/>
            <person name="Huo F."/>
            <person name="Miao W."/>
            <person name="Ran C."/>
            <person name="Liu Y."/>
            <person name="Zhang J."/>
            <person name="Feng J."/>
            <person name="Wang M."/>
            <person name="Wang M."/>
            <person name="Wang L."/>
            <person name="Yao B."/>
        </authorList>
    </citation>
    <scope>NUCLEOTIDE SEQUENCE [LARGE SCALE GENOMIC DNA]</scope>
    <source>
        <strain evidence="4">Wuqing</strain>
    </source>
</reference>
<dbReference type="Proteomes" id="UP000031668">
    <property type="component" value="Unassembled WGS sequence"/>
</dbReference>
<dbReference type="InterPro" id="IPR016024">
    <property type="entry name" value="ARM-type_fold"/>
</dbReference>
<keyword evidence="5" id="KW-1185">Reference proteome</keyword>
<gene>
    <name evidence="4" type="ORF">RF11_08688</name>
</gene>
<dbReference type="InterPro" id="IPR011989">
    <property type="entry name" value="ARM-like"/>
</dbReference>
<dbReference type="SUPFAM" id="SSF48371">
    <property type="entry name" value="ARM repeat"/>
    <property type="match status" value="1"/>
</dbReference>
<comment type="similarity">
    <text evidence="1">Belongs to the importin alpha family.</text>
</comment>
<dbReference type="AlphaFoldDB" id="A0A0C2JH06"/>
<accession>A0A0C2JH06</accession>
<keyword evidence="3" id="KW-0653">Protein transport</keyword>